<evidence type="ECO:0000256" key="1">
    <source>
        <dbReference type="SAM" id="MobiDB-lite"/>
    </source>
</evidence>
<feature type="compositionally biased region" description="Low complexity" evidence="1">
    <location>
        <begin position="191"/>
        <end position="200"/>
    </location>
</feature>
<evidence type="ECO:0000313" key="3">
    <source>
        <dbReference type="Proteomes" id="UP001151518"/>
    </source>
</evidence>
<name>A0A9W8G4V7_9FUNG</name>
<protein>
    <submittedName>
        <fullName evidence="2">Uncharacterized protein</fullName>
    </submittedName>
</protein>
<dbReference type="AlphaFoldDB" id="A0A9W8G4V7"/>
<feature type="region of interest" description="Disordered" evidence="1">
    <location>
        <begin position="1"/>
        <end position="38"/>
    </location>
</feature>
<evidence type="ECO:0000313" key="2">
    <source>
        <dbReference type="EMBL" id="KAJ2675238.1"/>
    </source>
</evidence>
<feature type="region of interest" description="Disordered" evidence="1">
    <location>
        <begin position="251"/>
        <end position="273"/>
    </location>
</feature>
<proteinExistence type="predicted"/>
<sequence length="273" mass="29513">MRFSSVIRSRLSSGPKNGTRAKVPAQQTKSLLPLPPEPSASALENKAVALTDSGTTSDTNRNDYSSTTVTDNISTVKSTQMSPSSCTVLIVDKRFLKGVYYTASSGSTTMRGGPARDDVVFVQELLEIYGQVVAVLSGDTALRWIFNHTGNKAIIVLIDVDETYDRTQDDDNSDNGNILFHGPIYTPPSSPQEQQQNSRSQYHRQNGGGSSNDLDSHDSDSGPYGLALLRVIAHYVAIGVFRNVAPIASTADRKPSDNYARMHAPHLSSVLPP</sequence>
<feature type="region of interest" description="Disordered" evidence="1">
    <location>
        <begin position="166"/>
        <end position="219"/>
    </location>
</feature>
<accession>A0A9W8G4V7</accession>
<organism evidence="2 3">
    <name type="scientific">Coemansia spiralis</name>
    <dbReference type="NCBI Taxonomy" id="417178"/>
    <lineage>
        <taxon>Eukaryota</taxon>
        <taxon>Fungi</taxon>
        <taxon>Fungi incertae sedis</taxon>
        <taxon>Zoopagomycota</taxon>
        <taxon>Kickxellomycotina</taxon>
        <taxon>Kickxellomycetes</taxon>
        <taxon>Kickxellales</taxon>
        <taxon>Kickxellaceae</taxon>
        <taxon>Coemansia</taxon>
    </lineage>
</organism>
<dbReference type="OrthoDB" id="5548778at2759"/>
<gene>
    <name evidence="2" type="ORF">GGI25_004078</name>
</gene>
<dbReference type="EMBL" id="JANBTW010000050">
    <property type="protein sequence ID" value="KAJ2675238.1"/>
    <property type="molecule type" value="Genomic_DNA"/>
</dbReference>
<comment type="caution">
    <text evidence="2">The sequence shown here is derived from an EMBL/GenBank/DDBJ whole genome shotgun (WGS) entry which is preliminary data.</text>
</comment>
<feature type="compositionally biased region" description="Polar residues" evidence="1">
    <location>
        <begin position="1"/>
        <end position="16"/>
    </location>
</feature>
<reference evidence="2" key="1">
    <citation type="submission" date="2022-07" db="EMBL/GenBank/DDBJ databases">
        <title>Phylogenomic reconstructions and comparative analyses of Kickxellomycotina fungi.</title>
        <authorList>
            <person name="Reynolds N.K."/>
            <person name="Stajich J.E."/>
            <person name="Barry K."/>
            <person name="Grigoriev I.V."/>
            <person name="Crous P."/>
            <person name="Smith M.E."/>
        </authorList>
    </citation>
    <scope>NUCLEOTIDE SEQUENCE</scope>
    <source>
        <strain evidence="2">NRRL 3115</strain>
    </source>
</reference>
<dbReference type="Proteomes" id="UP001151518">
    <property type="component" value="Unassembled WGS sequence"/>
</dbReference>